<evidence type="ECO:0000256" key="1">
    <source>
        <dbReference type="SAM" id="MobiDB-lite"/>
    </source>
</evidence>
<comment type="caution">
    <text evidence="3">The sequence shown here is derived from an EMBL/GenBank/DDBJ whole genome shotgun (WGS) entry which is preliminary data.</text>
</comment>
<dbReference type="EMBL" id="QAOG01000006">
    <property type="protein sequence ID" value="PTQ58957.1"/>
    <property type="molecule type" value="Genomic_DNA"/>
</dbReference>
<dbReference type="AlphaFoldDB" id="A0A2T5GI34"/>
<keyword evidence="2" id="KW-0812">Transmembrane</keyword>
<sequence length="249" mass="26669">MTKAPFPIAAAACVSRAVSRTTRRLRSDRSGLALMEFALGLPLVLSLGLFGVETGNLALANLRVSQIALNLADNASRVGIASTLSAMQLREVDMNDVLQASRLQGSRINLSKYGRVIVSSLENASGTQRIHWQRCFGLMKGVGYDSSYGTTKATDGTDALPANQGTDVSTGKGADAGMGDTGAKVTSPLNSGVMFVEVNYQYQPIAPNWLTGPKRLHYIASFIVRDSRDFTQIWNPGNATRSTCDKYTA</sequence>
<feature type="transmembrane region" description="Helical" evidence="2">
    <location>
        <begin position="32"/>
        <end position="52"/>
    </location>
</feature>
<gene>
    <name evidence="3" type="ORF">C8J26_3282</name>
</gene>
<accession>A0A2T5GI34</accession>
<reference evidence="3 4" key="1">
    <citation type="submission" date="2018-04" db="EMBL/GenBank/DDBJ databases">
        <title>Genomic Encyclopedia of Type Strains, Phase III (KMG-III): the genomes of soil and plant-associated and newly described type strains.</title>
        <authorList>
            <person name="Whitman W."/>
        </authorList>
    </citation>
    <scope>NUCLEOTIDE SEQUENCE [LARGE SCALE GENOMIC DNA]</scope>
    <source>
        <strain evidence="3 4">MA101b</strain>
    </source>
</reference>
<protein>
    <submittedName>
        <fullName evidence="3">Uncharacterized protein</fullName>
    </submittedName>
</protein>
<name>A0A2T5GI34_9SPHN</name>
<feature type="region of interest" description="Disordered" evidence="1">
    <location>
        <begin position="155"/>
        <end position="175"/>
    </location>
</feature>
<dbReference type="RefSeq" id="WP_244185356.1">
    <property type="nucleotide sequence ID" value="NZ_JASPFP010000001.1"/>
</dbReference>
<keyword evidence="4" id="KW-1185">Reference proteome</keyword>
<evidence type="ECO:0000256" key="2">
    <source>
        <dbReference type="SAM" id="Phobius"/>
    </source>
</evidence>
<organism evidence="3 4">
    <name type="scientific">Sphingomonas aurantiaca</name>
    <dbReference type="NCBI Taxonomy" id="185949"/>
    <lineage>
        <taxon>Bacteria</taxon>
        <taxon>Pseudomonadati</taxon>
        <taxon>Pseudomonadota</taxon>
        <taxon>Alphaproteobacteria</taxon>
        <taxon>Sphingomonadales</taxon>
        <taxon>Sphingomonadaceae</taxon>
        <taxon>Sphingomonas</taxon>
    </lineage>
</organism>
<evidence type="ECO:0000313" key="4">
    <source>
        <dbReference type="Proteomes" id="UP000244189"/>
    </source>
</evidence>
<dbReference type="Proteomes" id="UP000244189">
    <property type="component" value="Unassembled WGS sequence"/>
</dbReference>
<proteinExistence type="predicted"/>
<keyword evidence="2" id="KW-0472">Membrane</keyword>
<evidence type="ECO:0000313" key="3">
    <source>
        <dbReference type="EMBL" id="PTQ58957.1"/>
    </source>
</evidence>
<keyword evidence="2" id="KW-1133">Transmembrane helix</keyword>